<proteinExistence type="predicted"/>
<gene>
    <name evidence="1" type="ORF">METZ01_LOCUS252775</name>
</gene>
<organism evidence="1">
    <name type="scientific">marine metagenome</name>
    <dbReference type="NCBI Taxonomy" id="408172"/>
    <lineage>
        <taxon>unclassified sequences</taxon>
        <taxon>metagenomes</taxon>
        <taxon>ecological metagenomes</taxon>
    </lineage>
</organism>
<dbReference type="EMBL" id="UINC01067849">
    <property type="protein sequence ID" value="SVB99921.1"/>
    <property type="molecule type" value="Genomic_DNA"/>
</dbReference>
<dbReference type="AlphaFoldDB" id="A0A382IMK8"/>
<dbReference type="Gene3D" id="3.40.800.20">
    <property type="entry name" value="Histone deacetylase domain"/>
    <property type="match status" value="1"/>
</dbReference>
<dbReference type="InterPro" id="IPR037138">
    <property type="entry name" value="His_deacetylse_dom_sf"/>
</dbReference>
<accession>A0A382IMK8</accession>
<name>A0A382IMK8_9ZZZZ</name>
<evidence type="ECO:0000313" key="1">
    <source>
        <dbReference type="EMBL" id="SVB99921.1"/>
    </source>
</evidence>
<evidence type="ECO:0008006" key="2">
    <source>
        <dbReference type="Google" id="ProtNLM"/>
    </source>
</evidence>
<reference evidence="1" key="1">
    <citation type="submission" date="2018-05" db="EMBL/GenBank/DDBJ databases">
        <authorList>
            <person name="Lanie J.A."/>
            <person name="Ng W.-L."/>
            <person name="Kazmierczak K.M."/>
            <person name="Andrzejewski T.M."/>
            <person name="Davidsen T.M."/>
            <person name="Wayne K.J."/>
            <person name="Tettelin H."/>
            <person name="Glass J.I."/>
            <person name="Rusch D."/>
            <person name="Podicherti R."/>
            <person name="Tsui H.-C.T."/>
            <person name="Winkler M.E."/>
        </authorList>
    </citation>
    <scope>NUCLEOTIDE SEQUENCE</scope>
</reference>
<dbReference type="InterPro" id="IPR023696">
    <property type="entry name" value="Ureohydrolase_dom_sf"/>
</dbReference>
<sequence length="72" mass="8025">MLACVSALESCEFSKQLNWKDPRSAMVSELEWIHSKEHIDHVKQVCESDGGYLDPDTPVCPESYNIALKSAG</sequence>
<feature type="non-terminal residue" evidence="1">
    <location>
        <position position="72"/>
    </location>
</feature>
<dbReference type="SUPFAM" id="SSF52768">
    <property type="entry name" value="Arginase/deacetylase"/>
    <property type="match status" value="1"/>
</dbReference>
<protein>
    <recommendedName>
        <fullName evidence="2">Histone deacetylase domain-containing protein</fullName>
    </recommendedName>
</protein>